<sequence>MATPGRLPPEASPATLRANPRSQSQQTPQNHPATLSDAHSRDPTTNTPLRQALLVFLNDGIEGKPGALADLLLQSCGSRDKVVSFLQAELNYLGPTAGSANSPTSTPNATPTAAKKRKLAVTTETTIPPSAAIREVENVGTELRGLSKHRGLDRLRAIRRPPTRNPISAASSGIASTKLSPVRSVSKQTPQRSPPSQQVKDVPVPVGIATNSSTQHATAATRDCSPIPFSDLAPVACADAPVVSNKLRFSTISEHQRNNEFEKELQRKYPVFDKPLPLTYREGHGMVWSGAYGNGYKQYDPKADAAYKILDRTKPYVPPTPIALSAPYDYWLQPKYKPTEAELVAAGVEGVTKLRVYSTVHKWERRELEGLIVQLKGEARANGAGHRGDIVV</sequence>
<accession>A0A3N4HP04</accession>
<feature type="compositionally biased region" description="Low complexity" evidence="1">
    <location>
        <begin position="99"/>
        <end position="113"/>
    </location>
</feature>
<proteinExistence type="predicted"/>
<name>A0A3N4HP04_ASCIM</name>
<dbReference type="Proteomes" id="UP000275078">
    <property type="component" value="Unassembled WGS sequence"/>
</dbReference>
<evidence type="ECO:0000256" key="1">
    <source>
        <dbReference type="SAM" id="MobiDB-lite"/>
    </source>
</evidence>
<feature type="region of interest" description="Disordered" evidence="1">
    <location>
        <begin position="96"/>
        <end position="121"/>
    </location>
</feature>
<feature type="region of interest" description="Disordered" evidence="1">
    <location>
        <begin position="159"/>
        <end position="202"/>
    </location>
</feature>
<feature type="compositionally biased region" description="Polar residues" evidence="1">
    <location>
        <begin position="20"/>
        <end position="33"/>
    </location>
</feature>
<feature type="region of interest" description="Disordered" evidence="1">
    <location>
        <begin position="1"/>
        <end position="46"/>
    </location>
</feature>
<evidence type="ECO:0000313" key="2">
    <source>
        <dbReference type="EMBL" id="RPA74218.1"/>
    </source>
</evidence>
<feature type="compositionally biased region" description="Polar residues" evidence="1">
    <location>
        <begin position="165"/>
        <end position="199"/>
    </location>
</feature>
<reference evidence="2 3" key="1">
    <citation type="journal article" date="2018" name="Nat. Ecol. Evol.">
        <title>Pezizomycetes genomes reveal the molecular basis of ectomycorrhizal truffle lifestyle.</title>
        <authorList>
            <person name="Murat C."/>
            <person name="Payen T."/>
            <person name="Noel B."/>
            <person name="Kuo A."/>
            <person name="Morin E."/>
            <person name="Chen J."/>
            <person name="Kohler A."/>
            <person name="Krizsan K."/>
            <person name="Balestrini R."/>
            <person name="Da Silva C."/>
            <person name="Montanini B."/>
            <person name="Hainaut M."/>
            <person name="Levati E."/>
            <person name="Barry K.W."/>
            <person name="Belfiori B."/>
            <person name="Cichocki N."/>
            <person name="Clum A."/>
            <person name="Dockter R.B."/>
            <person name="Fauchery L."/>
            <person name="Guy J."/>
            <person name="Iotti M."/>
            <person name="Le Tacon F."/>
            <person name="Lindquist E.A."/>
            <person name="Lipzen A."/>
            <person name="Malagnac F."/>
            <person name="Mello A."/>
            <person name="Molinier V."/>
            <person name="Miyauchi S."/>
            <person name="Poulain J."/>
            <person name="Riccioni C."/>
            <person name="Rubini A."/>
            <person name="Sitrit Y."/>
            <person name="Splivallo R."/>
            <person name="Traeger S."/>
            <person name="Wang M."/>
            <person name="Zifcakova L."/>
            <person name="Wipf D."/>
            <person name="Zambonelli A."/>
            <person name="Paolocci F."/>
            <person name="Nowrousian M."/>
            <person name="Ottonello S."/>
            <person name="Baldrian P."/>
            <person name="Spatafora J.W."/>
            <person name="Henrissat B."/>
            <person name="Nagy L.G."/>
            <person name="Aury J.M."/>
            <person name="Wincker P."/>
            <person name="Grigoriev I.V."/>
            <person name="Bonfante P."/>
            <person name="Martin F.M."/>
        </authorList>
    </citation>
    <scope>NUCLEOTIDE SEQUENCE [LARGE SCALE GENOMIC DNA]</scope>
    <source>
        <strain evidence="2 3">RN42</strain>
    </source>
</reference>
<protein>
    <submittedName>
        <fullName evidence="2">Uncharacterized protein</fullName>
    </submittedName>
</protein>
<keyword evidence="3" id="KW-1185">Reference proteome</keyword>
<gene>
    <name evidence="2" type="ORF">BJ508DRAFT_333327</name>
</gene>
<feature type="compositionally biased region" description="Pro residues" evidence="1">
    <location>
        <begin position="1"/>
        <end position="11"/>
    </location>
</feature>
<dbReference type="AlphaFoldDB" id="A0A3N4HP04"/>
<evidence type="ECO:0000313" key="3">
    <source>
        <dbReference type="Proteomes" id="UP000275078"/>
    </source>
</evidence>
<dbReference type="EMBL" id="ML119797">
    <property type="protein sequence ID" value="RPA74218.1"/>
    <property type="molecule type" value="Genomic_DNA"/>
</dbReference>
<organism evidence="2 3">
    <name type="scientific">Ascobolus immersus RN42</name>
    <dbReference type="NCBI Taxonomy" id="1160509"/>
    <lineage>
        <taxon>Eukaryota</taxon>
        <taxon>Fungi</taxon>
        <taxon>Dikarya</taxon>
        <taxon>Ascomycota</taxon>
        <taxon>Pezizomycotina</taxon>
        <taxon>Pezizomycetes</taxon>
        <taxon>Pezizales</taxon>
        <taxon>Ascobolaceae</taxon>
        <taxon>Ascobolus</taxon>
    </lineage>
</organism>